<dbReference type="EMBL" id="MDYX01000024">
    <property type="protein sequence ID" value="KAF9629201.1"/>
    <property type="molecule type" value="Genomic_DNA"/>
</dbReference>
<evidence type="ECO:0000259" key="2">
    <source>
        <dbReference type="Pfam" id="PF04366"/>
    </source>
</evidence>
<accession>A0A8H7IPF5</accession>
<reference evidence="3" key="2">
    <citation type="journal article" date="2018" name="DNA Res.">
        <title>Comparative genome and transcriptome analyses reveal adaptations to opportunistic infections in woody plant degrading pathogens of Botryosphaeriaceae.</title>
        <authorList>
            <person name="Yan J.Y."/>
            <person name="Zhao W.S."/>
            <person name="Chen Z."/>
            <person name="Xing Q.K."/>
            <person name="Zhang W."/>
            <person name="Chethana K.W.T."/>
            <person name="Xue M.F."/>
            <person name="Xu J.P."/>
            <person name="Phillips A.J.L."/>
            <person name="Wang Y."/>
            <person name="Liu J.H."/>
            <person name="Liu M."/>
            <person name="Zhou Y."/>
            <person name="Jayawardena R.S."/>
            <person name="Manawasinghe I.S."/>
            <person name="Huang J.B."/>
            <person name="Qiao G.H."/>
            <person name="Fu C.Y."/>
            <person name="Guo F.F."/>
            <person name="Dissanayake A.J."/>
            <person name="Peng Y.L."/>
            <person name="Hyde K.D."/>
            <person name="Li X.H."/>
        </authorList>
    </citation>
    <scope>NUCLEOTIDE SEQUENCE</scope>
    <source>
        <strain evidence="3">CSS-01s</strain>
    </source>
</reference>
<dbReference type="PANTHER" id="PTHR15629">
    <property type="entry name" value="SH3YL1 PROTEIN"/>
    <property type="match status" value="1"/>
</dbReference>
<comment type="caution">
    <text evidence="3">The sequence shown here is derived from an EMBL/GenBank/DDBJ whole genome shotgun (WGS) entry which is preliminary data.</text>
</comment>
<dbReference type="Proteomes" id="UP000627934">
    <property type="component" value="Unassembled WGS sequence"/>
</dbReference>
<feature type="region of interest" description="Disordered" evidence="1">
    <location>
        <begin position="70"/>
        <end position="107"/>
    </location>
</feature>
<dbReference type="InterPro" id="IPR051702">
    <property type="entry name" value="SH3_domain_YSC84-like"/>
</dbReference>
<dbReference type="PANTHER" id="PTHR15629:SF8">
    <property type="entry name" value="DUF500 DOMAIN PROTEIN (AFU_ORTHOLOGUE AFUA_5G07310)"/>
    <property type="match status" value="1"/>
</dbReference>
<dbReference type="InterPro" id="IPR007461">
    <property type="entry name" value="Ysc84_actin-binding"/>
</dbReference>
<proteinExistence type="predicted"/>
<feature type="compositionally biased region" description="Low complexity" evidence="1">
    <location>
        <begin position="70"/>
        <end position="79"/>
    </location>
</feature>
<reference evidence="3" key="1">
    <citation type="submission" date="2016-08" db="EMBL/GenBank/DDBJ databases">
        <authorList>
            <person name="Yan J."/>
        </authorList>
    </citation>
    <scope>NUCLEOTIDE SEQUENCE</scope>
    <source>
        <strain evidence="3">CSS-01s</strain>
    </source>
</reference>
<dbReference type="Pfam" id="PF04366">
    <property type="entry name" value="Ysc84"/>
    <property type="match status" value="1"/>
</dbReference>
<dbReference type="CDD" id="cd11524">
    <property type="entry name" value="SYLF"/>
    <property type="match status" value="1"/>
</dbReference>
<evidence type="ECO:0000256" key="1">
    <source>
        <dbReference type="SAM" id="MobiDB-lite"/>
    </source>
</evidence>
<dbReference type="GO" id="GO:0035091">
    <property type="term" value="F:phosphatidylinositol binding"/>
    <property type="evidence" value="ECO:0007669"/>
    <property type="project" value="TreeGrafter"/>
</dbReference>
<evidence type="ECO:0000313" key="3">
    <source>
        <dbReference type="EMBL" id="KAF9629201.1"/>
    </source>
</evidence>
<evidence type="ECO:0000313" key="4">
    <source>
        <dbReference type="Proteomes" id="UP000627934"/>
    </source>
</evidence>
<name>A0A8H7IPF5_9PEZI</name>
<gene>
    <name evidence="3" type="ORF">BFW01_g10404</name>
</gene>
<sequence length="320" mass="34169">MWQRTKQQGKVGFDKVWGWADKLGDPVNKLSNKLGSEAFWPMSIDKESDKAARILSSFCKEGFEKEASSSSLSLPAASTAPPPSPSPSSSSSGKLPDDPSRRPKGKQYVLNKIPPDVIRNAVGLAIFTTMRTGFYISGASGSGVLIARQADGSWSPPSGILLHTAGVGFLVGIDIYDCVLVINTAEALDAFCKVRCTVGGEISAAVGPVGAGGIVDSEVHKRRAPIFTYVKSRGFYAGVQMDGTVVIERSDENERFYGERVPVARILRGDVGNVPEEAVAPLWEAVKAAEGADAKLFPMTPEGRPVSGYVPRHRTMPSIN</sequence>
<feature type="domain" description="Ysc84 actin-binding" evidence="2">
    <location>
        <begin position="163"/>
        <end position="289"/>
    </location>
</feature>
<dbReference type="AlphaFoldDB" id="A0A8H7IPF5"/>
<protein>
    <recommendedName>
        <fullName evidence="2">Ysc84 actin-binding domain-containing protein</fullName>
    </recommendedName>
</protein>
<organism evidence="3 4">
    <name type="scientific">Lasiodiplodia theobromae</name>
    <dbReference type="NCBI Taxonomy" id="45133"/>
    <lineage>
        <taxon>Eukaryota</taxon>
        <taxon>Fungi</taxon>
        <taxon>Dikarya</taxon>
        <taxon>Ascomycota</taxon>
        <taxon>Pezizomycotina</taxon>
        <taxon>Dothideomycetes</taxon>
        <taxon>Dothideomycetes incertae sedis</taxon>
        <taxon>Botryosphaeriales</taxon>
        <taxon>Botryosphaeriaceae</taxon>
        <taxon>Lasiodiplodia</taxon>
    </lineage>
</organism>